<gene>
    <name evidence="2" type="ORF">FHX81_5291</name>
</gene>
<dbReference type="RefSeq" id="WP_141980690.1">
    <property type="nucleotide sequence ID" value="NZ_VFPP01000001.1"/>
</dbReference>
<accession>A0A543JJ45</accession>
<evidence type="ECO:0000259" key="1">
    <source>
        <dbReference type="Pfam" id="PF12728"/>
    </source>
</evidence>
<dbReference type="OrthoDB" id="26212at2"/>
<dbReference type="InterPro" id="IPR010093">
    <property type="entry name" value="SinI_DNA-bd"/>
</dbReference>
<dbReference type="Proteomes" id="UP000316628">
    <property type="component" value="Unassembled WGS sequence"/>
</dbReference>
<evidence type="ECO:0000313" key="3">
    <source>
        <dbReference type="Proteomes" id="UP000316628"/>
    </source>
</evidence>
<sequence length="154" mass="16907">MATKAEGAKVAPGVVDAEVAARALRRVKDYLASAGARSDELEILVEGGPGEALVVPRQAVELFAHILAAMANGQGVQIMPVNAELTTQQAAELLNVSRPYLIGLLERGEIEYRLVGRHRRVRFDALMDYMRRDDLARKQVVDELTRLDQELGTD</sequence>
<evidence type="ECO:0000313" key="2">
    <source>
        <dbReference type="EMBL" id="TQM82880.1"/>
    </source>
</evidence>
<reference evidence="2 3" key="1">
    <citation type="submission" date="2019-06" db="EMBL/GenBank/DDBJ databases">
        <title>Sequencing the genomes of 1000 actinobacteria strains.</title>
        <authorList>
            <person name="Klenk H.-P."/>
        </authorList>
    </citation>
    <scope>NUCLEOTIDE SEQUENCE [LARGE SCALE GENOMIC DNA]</scope>
    <source>
        <strain evidence="2 3">DSM 45456</strain>
    </source>
</reference>
<protein>
    <submittedName>
        <fullName evidence="2">Excisionase family DNA binding protein</fullName>
    </submittedName>
</protein>
<dbReference type="GO" id="GO:0003677">
    <property type="term" value="F:DNA binding"/>
    <property type="evidence" value="ECO:0007669"/>
    <property type="project" value="InterPro"/>
</dbReference>
<organism evidence="2 3">
    <name type="scientific">Saccharothrix saharensis</name>
    <dbReference type="NCBI Taxonomy" id="571190"/>
    <lineage>
        <taxon>Bacteria</taxon>
        <taxon>Bacillati</taxon>
        <taxon>Actinomycetota</taxon>
        <taxon>Actinomycetes</taxon>
        <taxon>Pseudonocardiales</taxon>
        <taxon>Pseudonocardiaceae</taxon>
        <taxon>Saccharothrix</taxon>
    </lineage>
</organism>
<dbReference type="AlphaFoldDB" id="A0A543JJ45"/>
<comment type="caution">
    <text evidence="2">The sequence shown here is derived from an EMBL/GenBank/DDBJ whole genome shotgun (WGS) entry which is preliminary data.</text>
</comment>
<keyword evidence="3" id="KW-1185">Reference proteome</keyword>
<dbReference type="EMBL" id="VFPP01000001">
    <property type="protein sequence ID" value="TQM82880.1"/>
    <property type="molecule type" value="Genomic_DNA"/>
</dbReference>
<dbReference type="Pfam" id="PF12728">
    <property type="entry name" value="HTH_17"/>
    <property type="match status" value="1"/>
</dbReference>
<dbReference type="InterPro" id="IPR041657">
    <property type="entry name" value="HTH_17"/>
</dbReference>
<proteinExistence type="predicted"/>
<dbReference type="NCBIfam" id="TIGR01764">
    <property type="entry name" value="excise"/>
    <property type="match status" value="1"/>
</dbReference>
<feature type="domain" description="Helix-turn-helix" evidence="1">
    <location>
        <begin position="85"/>
        <end position="132"/>
    </location>
</feature>
<name>A0A543JJ45_9PSEU</name>